<dbReference type="Proteomes" id="UP000827092">
    <property type="component" value="Unassembled WGS sequence"/>
</dbReference>
<accession>A0AAV6U1G7</accession>
<dbReference type="EMBL" id="JAFNEN010000703">
    <property type="protein sequence ID" value="KAG8178312.1"/>
    <property type="molecule type" value="Genomic_DNA"/>
</dbReference>
<reference evidence="1 2" key="1">
    <citation type="journal article" date="2022" name="Nat. Ecol. Evol.">
        <title>A masculinizing supergene underlies an exaggerated male reproductive morph in a spider.</title>
        <authorList>
            <person name="Hendrickx F."/>
            <person name="De Corte Z."/>
            <person name="Sonet G."/>
            <person name="Van Belleghem S.M."/>
            <person name="Kostlbacher S."/>
            <person name="Vangestel C."/>
        </authorList>
    </citation>
    <scope>NUCLEOTIDE SEQUENCE [LARGE SCALE GENOMIC DNA]</scope>
    <source>
        <strain evidence="1">W744_W776</strain>
    </source>
</reference>
<dbReference type="AlphaFoldDB" id="A0AAV6U1G7"/>
<sequence>MQPKSSVASVLISLGEFIRETFCWNHDFRLDCSWNSVLAIHEAFFTNDEAQLNRSSCLDTRDGREPCTEDVRDSVNRRCSGMSHCHYNLTEDHQERQCRCKGVIVLLYSCVPAEPQQVDMADPYNSSLPRQMVQQQQYTEPRATVEPKPLVIEQASCKRRHALAAKGITK</sequence>
<comment type="caution">
    <text evidence="1">The sequence shown here is derived from an EMBL/GenBank/DDBJ whole genome shotgun (WGS) entry which is preliminary data.</text>
</comment>
<proteinExistence type="predicted"/>
<name>A0AAV6U1G7_9ARAC</name>
<evidence type="ECO:0000313" key="2">
    <source>
        <dbReference type="Proteomes" id="UP000827092"/>
    </source>
</evidence>
<keyword evidence="2" id="KW-1185">Reference proteome</keyword>
<gene>
    <name evidence="1" type="ORF">JTE90_026282</name>
</gene>
<organism evidence="1 2">
    <name type="scientific">Oedothorax gibbosus</name>
    <dbReference type="NCBI Taxonomy" id="931172"/>
    <lineage>
        <taxon>Eukaryota</taxon>
        <taxon>Metazoa</taxon>
        <taxon>Ecdysozoa</taxon>
        <taxon>Arthropoda</taxon>
        <taxon>Chelicerata</taxon>
        <taxon>Arachnida</taxon>
        <taxon>Araneae</taxon>
        <taxon>Araneomorphae</taxon>
        <taxon>Entelegynae</taxon>
        <taxon>Araneoidea</taxon>
        <taxon>Linyphiidae</taxon>
        <taxon>Erigoninae</taxon>
        <taxon>Oedothorax</taxon>
    </lineage>
</organism>
<protein>
    <submittedName>
        <fullName evidence="1">Uncharacterized protein</fullName>
    </submittedName>
</protein>
<dbReference type="CDD" id="cd22823">
    <property type="entry name" value="Gal_Rha_Lectin"/>
    <property type="match status" value="1"/>
</dbReference>
<dbReference type="InterPro" id="IPR043159">
    <property type="entry name" value="Lectin_gal-bd_sf"/>
</dbReference>
<dbReference type="Gene3D" id="2.60.120.740">
    <property type="match status" value="1"/>
</dbReference>
<evidence type="ECO:0000313" key="1">
    <source>
        <dbReference type="EMBL" id="KAG8178312.1"/>
    </source>
</evidence>